<evidence type="ECO:0000313" key="2">
    <source>
        <dbReference type="Proteomes" id="UP000325315"/>
    </source>
</evidence>
<protein>
    <submittedName>
        <fullName evidence="1">Uncharacterized protein</fullName>
    </submittedName>
</protein>
<name>A0A5B6VR34_9ROSI</name>
<dbReference type="EMBL" id="SMMG02000006">
    <property type="protein sequence ID" value="KAA3471563.1"/>
    <property type="molecule type" value="Genomic_DNA"/>
</dbReference>
<accession>A0A5B6VR34</accession>
<sequence>MVGKKKRWAFANFVDKFRRRIEGWILRYLSMGARKCSLSRCYKQFSYMLCSVLLYRKPYVKINQLREFIGVTGVRYWAGISGHFLFIKSLLAKQVWRLLSQPDFLLAKILFQQKLDLTPLLPKGAYVMLGS</sequence>
<reference evidence="2" key="1">
    <citation type="journal article" date="2019" name="Plant Biotechnol. J.">
        <title>Genome sequencing of the Australian wild diploid species Gossypium australe highlights disease resistance and delayed gland morphogenesis.</title>
        <authorList>
            <person name="Cai Y."/>
            <person name="Cai X."/>
            <person name="Wang Q."/>
            <person name="Wang P."/>
            <person name="Zhang Y."/>
            <person name="Cai C."/>
            <person name="Xu Y."/>
            <person name="Wang K."/>
            <person name="Zhou Z."/>
            <person name="Wang C."/>
            <person name="Geng S."/>
            <person name="Li B."/>
            <person name="Dong Q."/>
            <person name="Hou Y."/>
            <person name="Wang H."/>
            <person name="Ai P."/>
            <person name="Liu Z."/>
            <person name="Yi F."/>
            <person name="Sun M."/>
            <person name="An G."/>
            <person name="Cheng J."/>
            <person name="Zhang Y."/>
            <person name="Shi Q."/>
            <person name="Xie Y."/>
            <person name="Shi X."/>
            <person name="Chang Y."/>
            <person name="Huang F."/>
            <person name="Chen Y."/>
            <person name="Hong S."/>
            <person name="Mi L."/>
            <person name="Sun Q."/>
            <person name="Zhang L."/>
            <person name="Zhou B."/>
            <person name="Peng R."/>
            <person name="Zhang X."/>
            <person name="Liu F."/>
        </authorList>
    </citation>
    <scope>NUCLEOTIDE SEQUENCE [LARGE SCALE GENOMIC DNA]</scope>
    <source>
        <strain evidence="2">cv. PA1801</strain>
    </source>
</reference>
<keyword evidence="2" id="KW-1185">Reference proteome</keyword>
<dbReference type="Proteomes" id="UP000325315">
    <property type="component" value="Unassembled WGS sequence"/>
</dbReference>
<organism evidence="1 2">
    <name type="scientific">Gossypium australe</name>
    <dbReference type="NCBI Taxonomy" id="47621"/>
    <lineage>
        <taxon>Eukaryota</taxon>
        <taxon>Viridiplantae</taxon>
        <taxon>Streptophyta</taxon>
        <taxon>Embryophyta</taxon>
        <taxon>Tracheophyta</taxon>
        <taxon>Spermatophyta</taxon>
        <taxon>Magnoliopsida</taxon>
        <taxon>eudicotyledons</taxon>
        <taxon>Gunneridae</taxon>
        <taxon>Pentapetalae</taxon>
        <taxon>rosids</taxon>
        <taxon>malvids</taxon>
        <taxon>Malvales</taxon>
        <taxon>Malvaceae</taxon>
        <taxon>Malvoideae</taxon>
        <taxon>Gossypium</taxon>
    </lineage>
</organism>
<evidence type="ECO:0000313" key="1">
    <source>
        <dbReference type="EMBL" id="KAA3471563.1"/>
    </source>
</evidence>
<gene>
    <name evidence="1" type="ORF">EPI10_017166</name>
</gene>
<dbReference type="AlphaFoldDB" id="A0A5B6VR34"/>
<comment type="caution">
    <text evidence="1">The sequence shown here is derived from an EMBL/GenBank/DDBJ whole genome shotgun (WGS) entry which is preliminary data.</text>
</comment>
<proteinExistence type="predicted"/>